<dbReference type="Proteomes" id="UP000198548">
    <property type="component" value="Unassembled WGS sequence"/>
</dbReference>
<gene>
    <name evidence="1" type="ORF">SAMN04488100_10561</name>
</gene>
<dbReference type="AlphaFoldDB" id="A0A1H7RPY8"/>
<dbReference type="EMBL" id="FOBL01000005">
    <property type="protein sequence ID" value="SEL61894.1"/>
    <property type="molecule type" value="Genomic_DNA"/>
</dbReference>
<dbReference type="STRING" id="426703.SAMN04488100_10561"/>
<organism evidence="1 2">
    <name type="scientific">Alkalibacterium putridalgicola</name>
    <dbReference type="NCBI Taxonomy" id="426703"/>
    <lineage>
        <taxon>Bacteria</taxon>
        <taxon>Bacillati</taxon>
        <taxon>Bacillota</taxon>
        <taxon>Bacilli</taxon>
        <taxon>Lactobacillales</taxon>
        <taxon>Carnobacteriaceae</taxon>
        <taxon>Alkalibacterium</taxon>
    </lineage>
</organism>
<name>A0A1H7RPY8_9LACT</name>
<sequence>MMEMEEKVKKLLDFQRQFTKREWNDLLVQIEFQYRKKADELQFTDQDIKEIAKRHF</sequence>
<proteinExistence type="predicted"/>
<reference evidence="1 2" key="1">
    <citation type="submission" date="2016-10" db="EMBL/GenBank/DDBJ databases">
        <authorList>
            <person name="de Groot N.N."/>
        </authorList>
    </citation>
    <scope>NUCLEOTIDE SEQUENCE [LARGE SCALE GENOMIC DNA]</scope>
    <source>
        <strain evidence="1 2">DSM 19182</strain>
    </source>
</reference>
<evidence type="ECO:0000313" key="1">
    <source>
        <dbReference type="EMBL" id="SEL61894.1"/>
    </source>
</evidence>
<evidence type="ECO:0000313" key="2">
    <source>
        <dbReference type="Proteomes" id="UP000198548"/>
    </source>
</evidence>
<accession>A0A1H7RPY8</accession>
<protein>
    <submittedName>
        <fullName evidence="1">Uncharacterized protein</fullName>
    </submittedName>
</protein>